<evidence type="ECO:0000313" key="2">
    <source>
        <dbReference type="EMBL" id="MDQ0359769.1"/>
    </source>
</evidence>
<evidence type="ECO:0000256" key="1">
    <source>
        <dbReference type="SAM" id="Phobius"/>
    </source>
</evidence>
<proteinExistence type="predicted"/>
<feature type="transmembrane region" description="Helical" evidence="1">
    <location>
        <begin position="362"/>
        <end position="382"/>
    </location>
</feature>
<gene>
    <name evidence="2" type="ORF">J2S15_000500</name>
</gene>
<reference evidence="2 3" key="1">
    <citation type="submission" date="2023-07" db="EMBL/GenBank/DDBJ databases">
        <title>Genomic Encyclopedia of Type Strains, Phase IV (KMG-IV): sequencing the most valuable type-strain genomes for metagenomic binning, comparative biology and taxonomic classification.</title>
        <authorList>
            <person name="Goeker M."/>
        </authorList>
    </citation>
    <scope>NUCLEOTIDE SEQUENCE [LARGE SCALE GENOMIC DNA]</scope>
    <source>
        <strain evidence="2 3">DSM 16784</strain>
    </source>
</reference>
<keyword evidence="1" id="KW-1133">Transmembrane helix</keyword>
<dbReference type="Proteomes" id="UP001230220">
    <property type="component" value="Unassembled WGS sequence"/>
</dbReference>
<dbReference type="Gene3D" id="2.60.40.4270">
    <property type="entry name" value="Listeria-Bacteroides repeat domain"/>
    <property type="match status" value="1"/>
</dbReference>
<dbReference type="InterPro" id="IPR042229">
    <property type="entry name" value="Listeria/Bacterioides_rpt_sf"/>
</dbReference>
<protein>
    <submittedName>
        <fullName evidence="2">Uncharacterized protein</fullName>
    </submittedName>
</protein>
<sequence>MNRFRKITAVVLTTLLLIIPMNERLDASASFALEQSSQAYVIQNGSLIELNSSTQVAYGSTIQLNFQIRNKSSVIDTYIGFETKYGITFHSYYSGVLVINGVNATQEQYQNFINNTGVSLSLGNDYTNIQLQVKSIGAARDKITGNLRVYAPNISSSIKTNRTEHVFYGSFNEASYYNVKFYSNDDLLSLTTVLSGDTVTIPNVEEPYGYQFVGFNTLQDGNGTYYNQEAIFSDMSYYAVFKKRVFTVSYYIDETLYYSEQVSFGDDAKGVKINDTNEKKFLKWDKSLDNITDNINVYAVFEDVDKQEEKKNNLKISEKSSIQGSGKLISDKTYHWSAKGSNKEENNKLDDENITIYVEEKMNIAVLPILIVLAILLIIFVWRKNEPKQ</sequence>
<dbReference type="RefSeq" id="WP_307405167.1">
    <property type="nucleotide sequence ID" value="NZ_JAUSUR010000001.1"/>
</dbReference>
<evidence type="ECO:0000313" key="3">
    <source>
        <dbReference type="Proteomes" id="UP001230220"/>
    </source>
</evidence>
<name>A0ABU0DYQ2_9FIRM</name>
<dbReference type="EMBL" id="JAUSUR010000001">
    <property type="protein sequence ID" value="MDQ0359769.1"/>
    <property type="molecule type" value="Genomic_DNA"/>
</dbReference>
<keyword evidence="1" id="KW-0812">Transmembrane</keyword>
<organism evidence="2 3">
    <name type="scientific">Breznakia pachnodae</name>
    <dbReference type="NCBI Taxonomy" id="265178"/>
    <lineage>
        <taxon>Bacteria</taxon>
        <taxon>Bacillati</taxon>
        <taxon>Bacillota</taxon>
        <taxon>Erysipelotrichia</taxon>
        <taxon>Erysipelotrichales</taxon>
        <taxon>Erysipelotrichaceae</taxon>
        <taxon>Breznakia</taxon>
    </lineage>
</organism>
<keyword evidence="1" id="KW-0472">Membrane</keyword>
<keyword evidence="3" id="KW-1185">Reference proteome</keyword>
<comment type="caution">
    <text evidence="2">The sequence shown here is derived from an EMBL/GenBank/DDBJ whole genome shotgun (WGS) entry which is preliminary data.</text>
</comment>
<accession>A0ABU0DYQ2</accession>